<evidence type="ECO:0000256" key="1">
    <source>
        <dbReference type="SAM" id="MobiDB-lite"/>
    </source>
</evidence>
<evidence type="ECO:0000313" key="5">
    <source>
        <dbReference type="Proteomes" id="UP000007110"/>
    </source>
</evidence>
<dbReference type="GeneID" id="105440500"/>
<feature type="region of interest" description="Disordered" evidence="1">
    <location>
        <begin position="1"/>
        <end position="37"/>
    </location>
</feature>
<accession>A0A7M7SY84</accession>
<dbReference type="EnsemblMetazoa" id="XM_030984285">
    <property type="protein sequence ID" value="XP_030840145"/>
    <property type="gene ID" value="LOC105440500"/>
</dbReference>
<reference evidence="5" key="1">
    <citation type="submission" date="2015-02" db="EMBL/GenBank/DDBJ databases">
        <title>Genome sequencing for Strongylocentrotus purpuratus.</title>
        <authorList>
            <person name="Murali S."/>
            <person name="Liu Y."/>
            <person name="Vee V."/>
            <person name="English A."/>
            <person name="Wang M."/>
            <person name="Skinner E."/>
            <person name="Han Y."/>
            <person name="Muzny D.M."/>
            <person name="Worley K.C."/>
            <person name="Gibbs R.A."/>
        </authorList>
    </citation>
    <scope>NUCLEOTIDE SEQUENCE</scope>
</reference>
<dbReference type="EnsemblMetazoa" id="XM_011670751">
    <property type="protein sequence ID" value="XP_011669053"/>
    <property type="gene ID" value="LOC105440500"/>
</dbReference>
<feature type="transmembrane region" description="Helical" evidence="2">
    <location>
        <begin position="45"/>
        <end position="66"/>
    </location>
</feature>
<reference evidence="4" key="2">
    <citation type="submission" date="2021-01" db="UniProtKB">
        <authorList>
            <consortium name="EnsemblMetazoa"/>
        </authorList>
    </citation>
    <scope>IDENTIFICATION</scope>
</reference>
<keyword evidence="2" id="KW-0472">Membrane</keyword>
<feature type="compositionally biased region" description="Polar residues" evidence="1">
    <location>
        <begin position="23"/>
        <end position="36"/>
    </location>
</feature>
<protein>
    <recommendedName>
        <fullName evidence="3">Nucleotide-diphospho-sugar transferase domain-containing protein</fullName>
    </recommendedName>
</protein>
<dbReference type="OMA" id="HRIYVAT"/>
<dbReference type="InterPro" id="IPR005069">
    <property type="entry name" value="Nucl-diP-sugar_transferase"/>
</dbReference>
<dbReference type="Pfam" id="PF03407">
    <property type="entry name" value="Nucleotid_trans"/>
    <property type="match status" value="1"/>
</dbReference>
<dbReference type="GO" id="GO:0016757">
    <property type="term" value="F:glycosyltransferase activity"/>
    <property type="evidence" value="ECO:0000318"/>
    <property type="project" value="GO_Central"/>
</dbReference>
<evidence type="ECO:0000256" key="2">
    <source>
        <dbReference type="SAM" id="Phobius"/>
    </source>
</evidence>
<dbReference type="PANTHER" id="PTHR47032">
    <property type="entry name" value="UDP-D-XYLOSE:L-FUCOSE ALPHA-1,3-D-XYLOSYLTRANSFERASE-RELATED"/>
    <property type="match status" value="1"/>
</dbReference>
<name>A0A7M7SY84_STRPU</name>
<keyword evidence="2" id="KW-1133">Transmembrane helix</keyword>
<dbReference type="Proteomes" id="UP000007110">
    <property type="component" value="Unassembled WGS sequence"/>
</dbReference>
<keyword evidence="5" id="KW-1185">Reference proteome</keyword>
<dbReference type="RefSeq" id="XP_011669053.2">
    <property type="nucleotide sequence ID" value="XM_011670751.2"/>
</dbReference>
<sequence length="389" mass="44010">MAERGAMSSTKGNATDDDRYPTGTKQHSPRQSSAKSSGKCPHSHFLMCALTAGQVAVLLLFLLWTIKACFIRYHRVYIITTVDSSAFDPRNQSIRNAFHHTNVTEQHHHDLHGNRSNIAVHLGNGTQLEHAEWNVAMNNKSARKSNTKRNVRIVCTTNSESLSFTLNWLESMKRLNLNIDVTFIVEDESAYEILLRKKKNSKKFDRTRLIAGRRSKGAHIAGLSSADCDVILGILESGTDVVHIAADTVWLKDPLPHLWQRYDKCDLWITFGAINTQSLSLAYMKASPNVIAYVTALQEQMKSSTDTVLTHFKALKLGIAVLRYNVRLCYLGDDHFPSEQHVFEDHAWYNSHKEGIFVVRTGAIVDTAHKRHLLQMKNLWYLRNSTGNV</sequence>
<dbReference type="RefSeq" id="XP_030840145.1">
    <property type="nucleotide sequence ID" value="XM_030984285.1"/>
</dbReference>
<dbReference type="KEGG" id="spu:105440500"/>
<dbReference type="PANTHER" id="PTHR47032:SF1">
    <property type="entry name" value="UDP-D-XYLOSE:L-FUCOSE ALPHA-1,3-D-XYLOSYLTRANSFERASE-RELATED"/>
    <property type="match status" value="1"/>
</dbReference>
<dbReference type="OrthoDB" id="10368525at2759"/>
<dbReference type="AlphaFoldDB" id="A0A7M7SY84"/>
<dbReference type="InParanoid" id="A0A7M7SY84"/>
<organism evidence="4 5">
    <name type="scientific">Strongylocentrotus purpuratus</name>
    <name type="common">Purple sea urchin</name>
    <dbReference type="NCBI Taxonomy" id="7668"/>
    <lineage>
        <taxon>Eukaryota</taxon>
        <taxon>Metazoa</taxon>
        <taxon>Echinodermata</taxon>
        <taxon>Eleutherozoa</taxon>
        <taxon>Echinozoa</taxon>
        <taxon>Echinoidea</taxon>
        <taxon>Euechinoidea</taxon>
        <taxon>Echinacea</taxon>
        <taxon>Camarodonta</taxon>
        <taxon>Echinidea</taxon>
        <taxon>Strongylocentrotidae</taxon>
        <taxon>Strongylocentrotus</taxon>
    </lineage>
</organism>
<dbReference type="GO" id="GO:0005794">
    <property type="term" value="C:Golgi apparatus"/>
    <property type="evidence" value="ECO:0000318"/>
    <property type="project" value="GO_Central"/>
</dbReference>
<keyword evidence="2" id="KW-0812">Transmembrane</keyword>
<feature type="domain" description="Nucleotide-diphospho-sugar transferase" evidence="3">
    <location>
        <begin position="181"/>
        <end position="336"/>
    </location>
</feature>
<dbReference type="InterPro" id="IPR052636">
    <property type="entry name" value="UDP-D-xylose:L-fucose_XylT"/>
</dbReference>
<proteinExistence type="predicted"/>
<evidence type="ECO:0000313" key="4">
    <source>
        <dbReference type="EnsemblMetazoa" id="XP_030840145"/>
    </source>
</evidence>
<evidence type="ECO:0000259" key="3">
    <source>
        <dbReference type="Pfam" id="PF03407"/>
    </source>
</evidence>